<dbReference type="AlphaFoldDB" id="A0A0F9DRE1"/>
<name>A0A0F9DRE1_9ZZZZ</name>
<reference evidence="1" key="1">
    <citation type="journal article" date="2015" name="Nature">
        <title>Complex archaea that bridge the gap between prokaryotes and eukaryotes.</title>
        <authorList>
            <person name="Spang A."/>
            <person name="Saw J.H."/>
            <person name="Jorgensen S.L."/>
            <person name="Zaremba-Niedzwiedzka K."/>
            <person name="Martijn J."/>
            <person name="Lind A.E."/>
            <person name="van Eijk R."/>
            <person name="Schleper C."/>
            <person name="Guy L."/>
            <person name="Ettema T.J."/>
        </authorList>
    </citation>
    <scope>NUCLEOTIDE SEQUENCE</scope>
</reference>
<protein>
    <submittedName>
        <fullName evidence="1">Uncharacterized protein</fullName>
    </submittedName>
</protein>
<comment type="caution">
    <text evidence="1">The sequence shown here is derived from an EMBL/GenBank/DDBJ whole genome shotgun (WGS) entry which is preliminary data.</text>
</comment>
<dbReference type="InterPro" id="IPR013785">
    <property type="entry name" value="Aldolase_TIM"/>
</dbReference>
<evidence type="ECO:0000313" key="1">
    <source>
        <dbReference type="EMBL" id="KKL20211.1"/>
    </source>
</evidence>
<feature type="non-terminal residue" evidence="1">
    <location>
        <position position="55"/>
    </location>
</feature>
<sequence>MTATILEKIKAYKLDEIAAAKAEKSQADVEAAARAAPPVRPFAQSLHEASRKGYG</sequence>
<proteinExistence type="predicted"/>
<dbReference type="Gene3D" id="3.20.20.70">
    <property type="entry name" value="Aldolase class I"/>
    <property type="match status" value="1"/>
</dbReference>
<dbReference type="EMBL" id="LAZR01038188">
    <property type="protein sequence ID" value="KKL20211.1"/>
    <property type="molecule type" value="Genomic_DNA"/>
</dbReference>
<gene>
    <name evidence="1" type="ORF">LCGC14_2457750</name>
</gene>
<organism evidence="1">
    <name type="scientific">marine sediment metagenome</name>
    <dbReference type="NCBI Taxonomy" id="412755"/>
    <lineage>
        <taxon>unclassified sequences</taxon>
        <taxon>metagenomes</taxon>
        <taxon>ecological metagenomes</taxon>
    </lineage>
</organism>
<accession>A0A0F9DRE1</accession>